<reference evidence="1" key="1">
    <citation type="submission" date="2019-12" db="EMBL/GenBank/DDBJ databases">
        <title>Genome sequencing and annotation of Brassica cretica.</title>
        <authorList>
            <person name="Studholme D.J."/>
            <person name="Sarris P.F."/>
        </authorList>
    </citation>
    <scope>NUCLEOTIDE SEQUENCE</scope>
    <source>
        <strain evidence="1">PFS-102/07</strain>
        <tissue evidence="1">Leaf</tissue>
    </source>
</reference>
<dbReference type="AlphaFoldDB" id="A0A8S9LB68"/>
<evidence type="ECO:0000313" key="1">
    <source>
        <dbReference type="EMBL" id="KAF2604634.1"/>
    </source>
</evidence>
<name>A0A8S9LB68_BRACR</name>
<protein>
    <submittedName>
        <fullName evidence="1">Uncharacterized protein</fullName>
    </submittedName>
</protein>
<sequence length="223" mass="25069">MDALIKMLKDNGNIHGYSFGTSMIARTIEMTPNVAEIARIDNVKLFKMESGMEMKVVVTFKGSNYLVWSRMVKTAVGSKSLWKHITSGEAPMAITQEDGKALVTCTGAINPRGNNQDFIRRSEMDALIKRLKDNGNIHGYSFGASMIARTIEMTPNVAEIARIDSLYVASEGQTGRYEASGSKQRRVLLVFVIKSQRKLRLRRNEKRFDEDLKENLKEDLSEA</sequence>
<comment type="caution">
    <text evidence="1">The sequence shown here is derived from an EMBL/GenBank/DDBJ whole genome shotgun (WGS) entry which is preliminary data.</text>
</comment>
<organism evidence="1">
    <name type="scientific">Brassica cretica</name>
    <name type="common">Mustard</name>
    <dbReference type="NCBI Taxonomy" id="69181"/>
    <lineage>
        <taxon>Eukaryota</taxon>
        <taxon>Viridiplantae</taxon>
        <taxon>Streptophyta</taxon>
        <taxon>Embryophyta</taxon>
        <taxon>Tracheophyta</taxon>
        <taxon>Spermatophyta</taxon>
        <taxon>Magnoliopsida</taxon>
        <taxon>eudicotyledons</taxon>
        <taxon>Gunneridae</taxon>
        <taxon>Pentapetalae</taxon>
        <taxon>rosids</taxon>
        <taxon>malvids</taxon>
        <taxon>Brassicales</taxon>
        <taxon>Brassicaceae</taxon>
        <taxon>Brassiceae</taxon>
        <taxon>Brassica</taxon>
    </lineage>
</organism>
<proteinExistence type="predicted"/>
<dbReference type="EMBL" id="QGKY02000094">
    <property type="protein sequence ID" value="KAF2604634.1"/>
    <property type="molecule type" value="Genomic_DNA"/>
</dbReference>
<gene>
    <name evidence="1" type="ORF">F2Q70_00026371</name>
</gene>
<accession>A0A8S9LB68</accession>